<protein>
    <submittedName>
        <fullName evidence="1">Uncharacterized protein</fullName>
    </submittedName>
</protein>
<evidence type="ECO:0000313" key="1">
    <source>
        <dbReference type="EMBL" id="KAJ4455330.1"/>
    </source>
</evidence>
<sequence length="102" mass="10659">MDLFHSFLGGVPRTITPCIVLFIASEFPIAWMMAPQCVASAPPFHGSRAPRASSAMASAEVELAMVSSAKPEKYPPPSSAGSKAFMLAWMRGTASSAQAASV</sequence>
<gene>
    <name evidence="1" type="ORF">PAPYR_9719</name>
</gene>
<reference evidence="1" key="1">
    <citation type="journal article" date="2022" name="bioRxiv">
        <title>Genomics of Preaxostyla Flagellates Illuminates Evolutionary Transitions and the Path Towards Mitochondrial Loss.</title>
        <authorList>
            <person name="Novak L.V.F."/>
            <person name="Treitli S.C."/>
            <person name="Pyrih J."/>
            <person name="Halakuc P."/>
            <person name="Pipaliya S.V."/>
            <person name="Vacek V."/>
            <person name="Brzon O."/>
            <person name="Soukal P."/>
            <person name="Eme L."/>
            <person name="Dacks J.B."/>
            <person name="Karnkowska A."/>
            <person name="Elias M."/>
            <person name="Hampl V."/>
        </authorList>
    </citation>
    <scope>NUCLEOTIDE SEQUENCE</scope>
    <source>
        <strain evidence="1">RCP-MX</strain>
    </source>
</reference>
<dbReference type="Proteomes" id="UP001141327">
    <property type="component" value="Unassembled WGS sequence"/>
</dbReference>
<name>A0ABQ8UD74_9EUKA</name>
<dbReference type="EMBL" id="JAPMOS010000111">
    <property type="protein sequence ID" value="KAJ4455330.1"/>
    <property type="molecule type" value="Genomic_DNA"/>
</dbReference>
<evidence type="ECO:0000313" key="2">
    <source>
        <dbReference type="Proteomes" id="UP001141327"/>
    </source>
</evidence>
<comment type="caution">
    <text evidence="1">The sequence shown here is derived from an EMBL/GenBank/DDBJ whole genome shotgun (WGS) entry which is preliminary data.</text>
</comment>
<proteinExistence type="predicted"/>
<organism evidence="1 2">
    <name type="scientific">Paratrimastix pyriformis</name>
    <dbReference type="NCBI Taxonomy" id="342808"/>
    <lineage>
        <taxon>Eukaryota</taxon>
        <taxon>Metamonada</taxon>
        <taxon>Preaxostyla</taxon>
        <taxon>Paratrimastigidae</taxon>
        <taxon>Paratrimastix</taxon>
    </lineage>
</organism>
<accession>A0ABQ8UD74</accession>
<keyword evidence="2" id="KW-1185">Reference proteome</keyword>